<keyword evidence="13" id="KW-1185">Reference proteome</keyword>
<feature type="compositionally biased region" description="Low complexity" evidence="9">
    <location>
        <begin position="154"/>
        <end position="165"/>
    </location>
</feature>
<organism evidence="12 13">
    <name type="scientific">Labrus bergylta</name>
    <name type="common">ballan wrasse</name>
    <dbReference type="NCBI Taxonomy" id="56723"/>
    <lineage>
        <taxon>Eukaryota</taxon>
        <taxon>Metazoa</taxon>
        <taxon>Chordata</taxon>
        <taxon>Craniata</taxon>
        <taxon>Vertebrata</taxon>
        <taxon>Euteleostomi</taxon>
        <taxon>Actinopterygii</taxon>
        <taxon>Neopterygii</taxon>
        <taxon>Teleostei</taxon>
        <taxon>Neoteleostei</taxon>
        <taxon>Acanthomorphata</taxon>
        <taxon>Eupercaria</taxon>
        <taxon>Labriformes</taxon>
        <taxon>Labridae</taxon>
        <taxon>Labrus</taxon>
    </lineage>
</organism>
<dbReference type="GO" id="GO:0045944">
    <property type="term" value="P:positive regulation of transcription by RNA polymerase II"/>
    <property type="evidence" value="ECO:0007669"/>
    <property type="project" value="UniProtKB-ARBA"/>
</dbReference>
<dbReference type="InterPro" id="IPR057847">
    <property type="entry name" value="ZMIZ1/ZMIZ2_GBD-like"/>
</dbReference>
<evidence type="ECO:0000259" key="11">
    <source>
        <dbReference type="PROSITE" id="PS51044"/>
    </source>
</evidence>
<evidence type="ECO:0000256" key="7">
    <source>
        <dbReference type="ARBA" id="ARBA00023242"/>
    </source>
</evidence>
<keyword evidence="4 8" id="KW-0863">Zinc-finger</keyword>
<evidence type="ECO:0000256" key="8">
    <source>
        <dbReference type="PROSITE-ProRule" id="PRU00452"/>
    </source>
</evidence>
<evidence type="ECO:0000256" key="2">
    <source>
        <dbReference type="ARBA" id="ARBA00022499"/>
    </source>
</evidence>
<dbReference type="FunFam" id="3.30.40.10:FF:000012">
    <property type="entry name" value="Zinc finger MIZ domain-containing protein 2"/>
    <property type="match status" value="1"/>
</dbReference>
<keyword evidence="5" id="KW-0862">Zinc</keyword>
<feature type="compositionally biased region" description="Polar residues" evidence="9">
    <location>
        <begin position="20"/>
        <end position="30"/>
    </location>
</feature>
<feature type="domain" description="SP-RING-type" evidence="11">
    <location>
        <begin position="361"/>
        <end position="442"/>
    </location>
</feature>
<evidence type="ECO:0000256" key="10">
    <source>
        <dbReference type="SAM" id="Phobius"/>
    </source>
</evidence>
<evidence type="ECO:0000256" key="3">
    <source>
        <dbReference type="ARBA" id="ARBA00022723"/>
    </source>
</evidence>
<evidence type="ECO:0000256" key="5">
    <source>
        <dbReference type="ARBA" id="ARBA00022833"/>
    </source>
</evidence>
<evidence type="ECO:0000313" key="13">
    <source>
        <dbReference type="Proteomes" id="UP000261660"/>
    </source>
</evidence>
<dbReference type="InParanoid" id="A0A3Q3KTY1"/>
<name>A0A3Q3KTY1_9LABR</name>
<dbReference type="PANTHER" id="PTHR10782">
    <property type="entry name" value="ZINC FINGER MIZ DOMAIN-CONTAINING PROTEIN"/>
    <property type="match status" value="1"/>
</dbReference>
<dbReference type="GeneTree" id="ENSGT01030000234539"/>
<reference evidence="12" key="1">
    <citation type="submission" date="2025-08" db="UniProtKB">
        <authorList>
            <consortium name="Ensembl"/>
        </authorList>
    </citation>
    <scope>IDENTIFICATION</scope>
</reference>
<feature type="region of interest" description="Disordered" evidence="9">
    <location>
        <begin position="1"/>
        <end position="30"/>
    </location>
</feature>
<dbReference type="GO" id="GO:0000785">
    <property type="term" value="C:chromatin"/>
    <property type="evidence" value="ECO:0007669"/>
    <property type="project" value="TreeGrafter"/>
</dbReference>
<dbReference type="Pfam" id="PF25527">
    <property type="entry name" value="GBD-like_ZMIZ1_ZMIZ2"/>
    <property type="match status" value="1"/>
</dbReference>
<keyword evidence="10" id="KW-1133">Transmembrane helix</keyword>
<evidence type="ECO:0000256" key="9">
    <source>
        <dbReference type="SAM" id="MobiDB-lite"/>
    </source>
</evidence>
<dbReference type="PROSITE" id="PS51044">
    <property type="entry name" value="ZF_SP_RING"/>
    <property type="match status" value="1"/>
</dbReference>
<accession>A0A3Q3KTY1</accession>
<evidence type="ECO:0000256" key="6">
    <source>
        <dbReference type="ARBA" id="ARBA00022843"/>
    </source>
</evidence>
<keyword evidence="10" id="KW-0812">Transmembrane</keyword>
<feature type="transmembrane region" description="Helical" evidence="10">
    <location>
        <begin position="109"/>
        <end position="129"/>
    </location>
</feature>
<feature type="transmembrane region" description="Helical" evidence="10">
    <location>
        <begin position="64"/>
        <end position="88"/>
    </location>
</feature>
<protein>
    <submittedName>
        <fullName evidence="12">Zinc finger MIZ-type containing 2</fullName>
    </submittedName>
</protein>
<dbReference type="PANTHER" id="PTHR10782:SF38">
    <property type="entry name" value="ZINC FINGER MIZ DOMAIN-CONTAINING PROTEIN 2"/>
    <property type="match status" value="1"/>
</dbReference>
<dbReference type="GO" id="GO:0005634">
    <property type="term" value="C:nucleus"/>
    <property type="evidence" value="ECO:0007669"/>
    <property type="project" value="UniProtKB-SubCell"/>
</dbReference>
<dbReference type="Proteomes" id="UP000261660">
    <property type="component" value="Unplaced"/>
</dbReference>
<feature type="region of interest" description="Disordered" evidence="9">
    <location>
        <begin position="138"/>
        <end position="168"/>
    </location>
</feature>
<feature type="compositionally biased region" description="Low complexity" evidence="9">
    <location>
        <begin position="500"/>
        <end position="529"/>
    </location>
</feature>
<evidence type="ECO:0000313" key="12">
    <source>
        <dbReference type="Ensembl" id="ENSLBEP00000000494.1"/>
    </source>
</evidence>
<evidence type="ECO:0000256" key="4">
    <source>
        <dbReference type="ARBA" id="ARBA00022771"/>
    </source>
</evidence>
<dbReference type="Gene3D" id="3.30.40.10">
    <property type="entry name" value="Zinc/RING finger domain, C3HC4 (zinc finger)"/>
    <property type="match status" value="1"/>
</dbReference>
<dbReference type="GO" id="GO:0016925">
    <property type="term" value="P:protein sumoylation"/>
    <property type="evidence" value="ECO:0007669"/>
    <property type="project" value="TreeGrafter"/>
</dbReference>
<feature type="compositionally biased region" description="Polar residues" evidence="9">
    <location>
        <begin position="571"/>
        <end position="628"/>
    </location>
</feature>
<dbReference type="STRING" id="56723.ENSLBEP00000000494"/>
<dbReference type="Pfam" id="PF02891">
    <property type="entry name" value="zf-MIZ"/>
    <property type="match status" value="1"/>
</dbReference>
<keyword evidence="7" id="KW-0539">Nucleus</keyword>
<sequence length="679" mass="72932">MRPMTQKHPGNDGSYPYDPSSWQQQTNQPTGSLSVVTTVWGVTNPSASQSNPGGSRGSADFTQAAAAAAVAAAAATATATATATVAAIQEKQNQEMNYGQVRRREGSQVIVFVVFALSLSRSLALSLSLSQPGRGLPGYPSSPVPGNPTPPITPSSSMAPPYMSPGNSDVKPNPASFLPDIKPNMAGLPPPPPTGNPSDDLRLTFPVRDGVVLEPFRLEHNLAVSNHVFQLRDSVYKTPDLELQFKCYHHEDRQMNTNWPASVQVSVNATPLTIERGDNKTSHKPLYLKQVCQPGRNTIQITVTACCCSHLFVLQLVHRPSVRSVLQGLMKKRLLPAEHCVTKIKRNFSSGTIPGTPGLNGEDGVEQTAIRVSLKCPITFRRIQLPARGHDCRHIQCFDLESYLQLNCERGTWRCPVCNKTALLEGLEVDQYMLGILIYVQNSEYEEITIDPVCSWKPVPVKPDIHVKEESDGPVLKRCRTLSPSHMVLPSVMEMIASLGPSSSSNPASASSPMPYPSLSAGGSNNSNNTPDYPGPAPSYPSQSAGFSDFSGPGTPGMGGDFSSPGPPPLSYQSELSSMSVSGRLDSTSHGAPLPQQQSQGLHGNSQLGANNQMMQRSNQNPRLQGDSSFGLGGSSEVPEPSLDLLPELTNPDELLSYLGPPDLPNNNNDDLLSLFENN</sequence>
<dbReference type="InterPro" id="IPR013083">
    <property type="entry name" value="Znf_RING/FYVE/PHD"/>
</dbReference>
<keyword evidence="10" id="KW-0472">Membrane</keyword>
<keyword evidence="2" id="KW-1017">Isopeptide bond</keyword>
<dbReference type="AlphaFoldDB" id="A0A3Q3KTY1"/>
<feature type="compositionally biased region" description="Pro residues" evidence="9">
    <location>
        <begin position="140"/>
        <end position="153"/>
    </location>
</feature>
<keyword evidence="6" id="KW-0832">Ubl conjugation</keyword>
<keyword evidence="3" id="KW-0479">Metal-binding</keyword>
<dbReference type="GO" id="GO:0061665">
    <property type="term" value="F:SUMO ligase activity"/>
    <property type="evidence" value="ECO:0007669"/>
    <property type="project" value="TreeGrafter"/>
</dbReference>
<dbReference type="GO" id="GO:0008270">
    <property type="term" value="F:zinc ion binding"/>
    <property type="evidence" value="ECO:0007669"/>
    <property type="project" value="UniProtKB-KW"/>
</dbReference>
<dbReference type="GO" id="GO:0003712">
    <property type="term" value="F:transcription coregulator activity"/>
    <property type="evidence" value="ECO:0007669"/>
    <property type="project" value="TreeGrafter"/>
</dbReference>
<reference evidence="12" key="2">
    <citation type="submission" date="2025-09" db="UniProtKB">
        <authorList>
            <consortium name="Ensembl"/>
        </authorList>
    </citation>
    <scope>IDENTIFICATION</scope>
</reference>
<comment type="subcellular location">
    <subcellularLocation>
        <location evidence="1">Nucleus</location>
    </subcellularLocation>
</comment>
<proteinExistence type="predicted"/>
<dbReference type="InterPro" id="IPR004181">
    <property type="entry name" value="Znf_MIZ"/>
</dbReference>
<dbReference type="Ensembl" id="ENSLBET00000000512.1">
    <property type="protein sequence ID" value="ENSLBEP00000000494.1"/>
    <property type="gene ID" value="ENSLBEG00000000176.1"/>
</dbReference>
<evidence type="ECO:0000256" key="1">
    <source>
        <dbReference type="ARBA" id="ARBA00004123"/>
    </source>
</evidence>
<feature type="region of interest" description="Disordered" evidence="9">
    <location>
        <begin position="500"/>
        <end position="679"/>
    </location>
</feature>